<keyword evidence="1" id="KW-0732">Signal</keyword>
<feature type="signal peptide" evidence="1">
    <location>
        <begin position="1"/>
        <end position="21"/>
    </location>
</feature>
<dbReference type="EMBL" id="GGFL01015315">
    <property type="protein sequence ID" value="MBW79493.1"/>
    <property type="molecule type" value="Transcribed_RNA"/>
</dbReference>
<dbReference type="AlphaFoldDB" id="A0A2M4DPJ5"/>
<protein>
    <submittedName>
        <fullName evidence="2">Putative secreted protein</fullName>
    </submittedName>
</protein>
<name>A0A2M4DPJ5_ANODA</name>
<organism evidence="2">
    <name type="scientific">Anopheles darlingi</name>
    <name type="common">Mosquito</name>
    <dbReference type="NCBI Taxonomy" id="43151"/>
    <lineage>
        <taxon>Eukaryota</taxon>
        <taxon>Metazoa</taxon>
        <taxon>Ecdysozoa</taxon>
        <taxon>Arthropoda</taxon>
        <taxon>Hexapoda</taxon>
        <taxon>Insecta</taxon>
        <taxon>Pterygota</taxon>
        <taxon>Neoptera</taxon>
        <taxon>Endopterygota</taxon>
        <taxon>Diptera</taxon>
        <taxon>Nematocera</taxon>
        <taxon>Culicoidea</taxon>
        <taxon>Culicidae</taxon>
        <taxon>Anophelinae</taxon>
        <taxon>Anopheles</taxon>
    </lineage>
</organism>
<feature type="chain" id="PRO_5014973479" evidence="1">
    <location>
        <begin position="22"/>
        <end position="71"/>
    </location>
</feature>
<sequence length="71" mass="8214">MVWELISKLNLLLISIPDANASLVEYHLIMRSILGEVFQRRTGRKAVSTVSFAFYGLLNEKLLIYLCYKLH</sequence>
<proteinExistence type="predicted"/>
<evidence type="ECO:0000256" key="1">
    <source>
        <dbReference type="SAM" id="SignalP"/>
    </source>
</evidence>
<evidence type="ECO:0000313" key="2">
    <source>
        <dbReference type="EMBL" id="MBW79493.1"/>
    </source>
</evidence>
<reference evidence="2" key="1">
    <citation type="submission" date="2018-01" db="EMBL/GenBank/DDBJ databases">
        <title>An insight into the sialome of Amazonian anophelines.</title>
        <authorList>
            <person name="Ribeiro J.M."/>
            <person name="Scarpassa V."/>
            <person name="Calvo E."/>
        </authorList>
    </citation>
    <scope>NUCLEOTIDE SEQUENCE</scope>
</reference>
<accession>A0A2M4DPJ5</accession>